<protein>
    <submittedName>
        <fullName evidence="4">AAEL011033-PA</fullName>
    </submittedName>
</protein>
<dbReference type="GO" id="GO:0062129">
    <property type="term" value="C:chitin-based extracellular matrix"/>
    <property type="evidence" value="ECO:0007669"/>
    <property type="project" value="TreeGrafter"/>
</dbReference>
<keyword evidence="1 2" id="KW-0193">Cuticle</keyword>
<proteinExistence type="predicted"/>
<evidence type="ECO:0000256" key="1">
    <source>
        <dbReference type="ARBA" id="ARBA00022460"/>
    </source>
</evidence>
<feature type="compositionally biased region" description="Gly residues" evidence="3">
    <location>
        <begin position="134"/>
        <end position="144"/>
    </location>
</feature>
<name>Q16RA0_AEDAE</name>
<dbReference type="VEuPathDB" id="VectorBase:AAEL028038"/>
<organism evidence="4 5">
    <name type="scientific">Aedes aegypti</name>
    <name type="common">Yellowfever mosquito</name>
    <name type="synonym">Culex aegypti</name>
    <dbReference type="NCBI Taxonomy" id="7159"/>
    <lineage>
        <taxon>Eukaryota</taxon>
        <taxon>Metazoa</taxon>
        <taxon>Ecdysozoa</taxon>
        <taxon>Arthropoda</taxon>
        <taxon>Hexapoda</taxon>
        <taxon>Insecta</taxon>
        <taxon>Pterygota</taxon>
        <taxon>Neoptera</taxon>
        <taxon>Endopterygota</taxon>
        <taxon>Diptera</taxon>
        <taxon>Nematocera</taxon>
        <taxon>Culicoidea</taxon>
        <taxon>Culicidae</taxon>
        <taxon>Culicinae</taxon>
        <taxon>Aedini</taxon>
        <taxon>Aedes</taxon>
        <taxon>Stegomyia</taxon>
    </lineage>
</organism>
<evidence type="ECO:0000256" key="3">
    <source>
        <dbReference type="SAM" id="MobiDB-lite"/>
    </source>
</evidence>
<gene>
    <name evidence="4" type="ORF">AaeL_AAEL011033</name>
</gene>
<reference evidence="4" key="2">
    <citation type="journal article" date="2007" name="Science">
        <title>Genome sequence of Aedes aegypti, a major arbovirus vector.</title>
        <authorList>
            <person name="Nene V."/>
            <person name="Wortman J.R."/>
            <person name="Lawson D."/>
            <person name="Haas B."/>
            <person name="Kodira C."/>
            <person name="Tu Z.J."/>
            <person name="Loftus B."/>
            <person name="Xi Z."/>
            <person name="Megy K."/>
            <person name="Grabherr M."/>
            <person name="Ren Q."/>
            <person name="Zdobnov E.M."/>
            <person name="Lobo N.F."/>
            <person name="Campbell K.S."/>
            <person name="Brown S.E."/>
            <person name="Bonaldo M.F."/>
            <person name="Zhu J."/>
            <person name="Sinkins S.P."/>
            <person name="Hogenkamp D.G."/>
            <person name="Amedeo P."/>
            <person name="Arensburger P."/>
            <person name="Atkinson P.W."/>
            <person name="Bidwell S."/>
            <person name="Biedler J."/>
            <person name="Birney E."/>
            <person name="Bruggner R.V."/>
            <person name="Costas J."/>
            <person name="Coy M.R."/>
            <person name="Crabtree J."/>
            <person name="Crawford M."/>
            <person name="Debruyn B."/>
            <person name="Decaprio D."/>
            <person name="Eiglmeier K."/>
            <person name="Eisenstadt E."/>
            <person name="El-Dorry H."/>
            <person name="Gelbart W.M."/>
            <person name="Gomes S.L."/>
            <person name="Hammond M."/>
            <person name="Hannick L.I."/>
            <person name="Hogan J.R."/>
            <person name="Holmes M.H."/>
            <person name="Jaffe D."/>
            <person name="Johnston J.S."/>
            <person name="Kennedy R.C."/>
            <person name="Koo H."/>
            <person name="Kravitz S."/>
            <person name="Kriventseva E.V."/>
            <person name="Kulp D."/>
            <person name="Labutti K."/>
            <person name="Lee E."/>
            <person name="Li S."/>
            <person name="Lovin D.D."/>
            <person name="Mao C."/>
            <person name="Mauceli E."/>
            <person name="Menck C.F."/>
            <person name="Miller J.R."/>
            <person name="Montgomery P."/>
            <person name="Mori A."/>
            <person name="Nascimento A.L."/>
            <person name="Naveira H.F."/>
            <person name="Nusbaum C."/>
            <person name="O'leary S."/>
            <person name="Orvis J."/>
            <person name="Pertea M."/>
            <person name="Quesneville H."/>
            <person name="Reidenbach K.R."/>
            <person name="Rogers Y.H."/>
            <person name="Roth C.W."/>
            <person name="Schneider J.R."/>
            <person name="Schatz M."/>
            <person name="Shumway M."/>
            <person name="Stanke M."/>
            <person name="Stinson E.O."/>
            <person name="Tubio J.M."/>
            <person name="Vanzee J.P."/>
            <person name="Verjovski-Almeida S."/>
            <person name="Werner D."/>
            <person name="White O."/>
            <person name="Wyder S."/>
            <person name="Zeng Q."/>
            <person name="Zhao Q."/>
            <person name="Zhao Y."/>
            <person name="Hill C.A."/>
            <person name="Raikhel A.S."/>
            <person name="Soares M.B."/>
            <person name="Knudson D.L."/>
            <person name="Lee N.H."/>
            <person name="Galagan J."/>
            <person name="Salzberg S.L."/>
            <person name="Paulsen I.T."/>
            <person name="Dimopoulos G."/>
            <person name="Collins F.H."/>
            <person name="Birren B."/>
            <person name="Fraser-Liggett C.M."/>
            <person name="Severson D.W."/>
        </authorList>
    </citation>
    <scope>NUCLEOTIDE SEQUENCE [LARGE SCALE GENOMIC DNA]</scope>
    <source>
        <strain evidence="4">Liverpool</strain>
    </source>
</reference>
<dbReference type="InterPro" id="IPR050468">
    <property type="entry name" value="Cuticle_Struct_Prot"/>
</dbReference>
<reference evidence="4" key="3">
    <citation type="submission" date="2012-09" db="EMBL/GenBank/DDBJ databases">
        <authorList>
            <consortium name="VectorBase"/>
        </authorList>
    </citation>
    <scope>NUCLEOTIDE SEQUENCE</scope>
    <source>
        <strain evidence="4">Liverpool</strain>
    </source>
</reference>
<reference evidence="4" key="1">
    <citation type="submission" date="2005-10" db="EMBL/GenBank/DDBJ databases">
        <authorList>
            <person name="Loftus B.J."/>
            <person name="Nene V.M."/>
            <person name="Hannick L.I."/>
            <person name="Bidwell S."/>
            <person name="Haas B."/>
            <person name="Amedeo P."/>
            <person name="Orvis J."/>
            <person name="Wortman J.R."/>
            <person name="White O.R."/>
            <person name="Salzberg S."/>
            <person name="Shumway M."/>
            <person name="Koo H."/>
            <person name="Zhao Y."/>
            <person name="Holmes M."/>
            <person name="Miller J."/>
            <person name="Schatz M."/>
            <person name="Pop M."/>
            <person name="Pai G."/>
            <person name="Utterback T."/>
            <person name="Rogers Y.-H."/>
            <person name="Kravitz S."/>
            <person name="Fraser C.M."/>
        </authorList>
    </citation>
    <scope>NUCLEOTIDE SEQUENCE</scope>
    <source>
        <strain evidence="4">Liverpool</strain>
    </source>
</reference>
<dbReference type="PROSITE" id="PS00233">
    <property type="entry name" value="CHIT_BIND_RR_1"/>
    <property type="match status" value="1"/>
</dbReference>
<dbReference type="AlphaFoldDB" id="Q16RA0"/>
<dbReference type="PROSITE" id="PS51155">
    <property type="entry name" value="CHIT_BIND_RR_2"/>
    <property type="match status" value="1"/>
</dbReference>
<dbReference type="Proteomes" id="UP000682892">
    <property type="component" value="Unassembled WGS sequence"/>
</dbReference>
<dbReference type="GO" id="GO:0008010">
    <property type="term" value="F:structural constituent of chitin-based larval cuticle"/>
    <property type="evidence" value="ECO:0007669"/>
    <property type="project" value="TreeGrafter"/>
</dbReference>
<dbReference type="PANTHER" id="PTHR10380:SF224">
    <property type="entry name" value="CUTICULAR PROTEIN 12A"/>
    <property type="match status" value="1"/>
</dbReference>
<dbReference type="Pfam" id="PF00379">
    <property type="entry name" value="Chitin_bind_4"/>
    <property type="match status" value="1"/>
</dbReference>
<dbReference type="PhylomeDB" id="Q16RA0"/>
<sequence>MVFYRAYQFGYEVGPNGQFHHETRGPDGVTYGCYGYIDPNGMLRVTHYVADSHGYRVVEPNRPVEIFSDSPAQYSNALTEDEPQFRHRGQLVAWRDLYLPRGCGMYPGGLRPDGPAVTPPPPTGAPTRPTNGGTNTGGGSGTGSPQGIIDIFVSDV</sequence>
<evidence type="ECO:0000313" key="5">
    <source>
        <dbReference type="Proteomes" id="UP000682892"/>
    </source>
</evidence>
<dbReference type="PANTHER" id="PTHR10380">
    <property type="entry name" value="CUTICLE PROTEIN"/>
    <property type="match status" value="1"/>
</dbReference>
<accession>Q16RA0</accession>
<dbReference type="EMBL" id="CH477720">
    <property type="protein sequence ID" value="EAT36923.1"/>
    <property type="molecule type" value="Genomic_DNA"/>
</dbReference>
<evidence type="ECO:0000256" key="2">
    <source>
        <dbReference type="PROSITE-ProRule" id="PRU00497"/>
    </source>
</evidence>
<dbReference type="InterPro" id="IPR000618">
    <property type="entry name" value="Insect_cuticle"/>
</dbReference>
<feature type="region of interest" description="Disordered" evidence="3">
    <location>
        <begin position="109"/>
        <end position="147"/>
    </location>
</feature>
<dbReference type="InterPro" id="IPR031311">
    <property type="entry name" value="CHIT_BIND_RR_consensus"/>
</dbReference>
<evidence type="ECO:0000313" key="4">
    <source>
        <dbReference type="EMBL" id="EAT36923.1"/>
    </source>
</evidence>
<dbReference type="OMA" id="WRDLYLP"/>